<accession>A0AAV4UK10</accession>
<comment type="caution">
    <text evidence="1">The sequence shown here is derived from an EMBL/GenBank/DDBJ whole genome shotgun (WGS) entry which is preliminary data.</text>
</comment>
<dbReference type="Proteomes" id="UP001054945">
    <property type="component" value="Unassembled WGS sequence"/>
</dbReference>
<organism evidence="1 2">
    <name type="scientific">Caerostris extrusa</name>
    <name type="common">Bark spider</name>
    <name type="synonym">Caerostris bankana</name>
    <dbReference type="NCBI Taxonomy" id="172846"/>
    <lineage>
        <taxon>Eukaryota</taxon>
        <taxon>Metazoa</taxon>
        <taxon>Ecdysozoa</taxon>
        <taxon>Arthropoda</taxon>
        <taxon>Chelicerata</taxon>
        <taxon>Arachnida</taxon>
        <taxon>Araneae</taxon>
        <taxon>Araneomorphae</taxon>
        <taxon>Entelegynae</taxon>
        <taxon>Araneoidea</taxon>
        <taxon>Araneidae</taxon>
        <taxon>Caerostris</taxon>
    </lineage>
</organism>
<protein>
    <submittedName>
        <fullName evidence="1">Uncharacterized protein</fullName>
    </submittedName>
</protein>
<evidence type="ECO:0000313" key="1">
    <source>
        <dbReference type="EMBL" id="GIY58196.1"/>
    </source>
</evidence>
<sequence length="79" mass="9095">MPCAPTRVIPQLFVIFEVTQKSSKAASPDTNWYFPTKRSIFSEDLTEVISSSQRTKSGFGVRLLSDDLERLDSERIWRQ</sequence>
<keyword evidence="2" id="KW-1185">Reference proteome</keyword>
<gene>
    <name evidence="1" type="ORF">CEXT_151881</name>
</gene>
<evidence type="ECO:0000313" key="2">
    <source>
        <dbReference type="Proteomes" id="UP001054945"/>
    </source>
</evidence>
<proteinExistence type="predicted"/>
<dbReference type="EMBL" id="BPLR01013032">
    <property type="protein sequence ID" value="GIY58196.1"/>
    <property type="molecule type" value="Genomic_DNA"/>
</dbReference>
<dbReference type="AlphaFoldDB" id="A0AAV4UK10"/>
<name>A0AAV4UK10_CAEEX</name>
<reference evidence="1 2" key="1">
    <citation type="submission" date="2021-06" db="EMBL/GenBank/DDBJ databases">
        <title>Caerostris extrusa draft genome.</title>
        <authorList>
            <person name="Kono N."/>
            <person name="Arakawa K."/>
        </authorList>
    </citation>
    <scope>NUCLEOTIDE SEQUENCE [LARGE SCALE GENOMIC DNA]</scope>
</reference>